<reference evidence="2" key="1">
    <citation type="submission" date="2010-06" db="EMBL/GenBank/DDBJ databases">
        <authorList>
            <person name="Jiang H."/>
            <person name="Abraham K."/>
            <person name="Ali S."/>
            <person name="Alsbrooks S.L."/>
            <person name="Anim B.N."/>
            <person name="Anosike U.S."/>
            <person name="Attaway T."/>
            <person name="Bandaranaike D.P."/>
            <person name="Battles P.K."/>
            <person name="Bell S.N."/>
            <person name="Bell A.V."/>
            <person name="Beltran B."/>
            <person name="Bickham C."/>
            <person name="Bustamante Y."/>
            <person name="Caleb T."/>
            <person name="Canada A."/>
            <person name="Cardenas V."/>
            <person name="Carter K."/>
            <person name="Chacko J."/>
            <person name="Chandrabose M.N."/>
            <person name="Chavez D."/>
            <person name="Chavez A."/>
            <person name="Chen L."/>
            <person name="Chu H.-S."/>
            <person name="Claassen K.J."/>
            <person name="Cockrell R."/>
            <person name="Collins M."/>
            <person name="Cooper J.A."/>
            <person name="Cree A."/>
            <person name="Curry S.M."/>
            <person name="Da Y."/>
            <person name="Dao M.D."/>
            <person name="Das B."/>
            <person name="Davila M.-L."/>
            <person name="Davy-Carroll L."/>
            <person name="Denson S."/>
            <person name="Dinh H."/>
            <person name="Ebong V.E."/>
            <person name="Edwards J.R."/>
            <person name="Egan A."/>
            <person name="El-Daye J."/>
            <person name="Escobedo L."/>
            <person name="Fernandez S."/>
            <person name="Fernando P.R."/>
            <person name="Flagg N."/>
            <person name="Forbes L.D."/>
            <person name="Fowler R.G."/>
            <person name="Fu Q."/>
            <person name="Gabisi R.A."/>
            <person name="Ganer J."/>
            <person name="Garbino Pronczuk A."/>
            <person name="Garcia R.M."/>
            <person name="Garner T."/>
            <person name="Garrett T.E."/>
            <person name="Gonzalez D.A."/>
            <person name="Hamid H."/>
            <person name="Hawkins E.S."/>
            <person name="Hirani K."/>
            <person name="Hogues M.E."/>
            <person name="Hollins B."/>
            <person name="Hsiao C.-H."/>
            <person name="Jabil R."/>
            <person name="James M.L."/>
            <person name="Jhangiani S.N."/>
            <person name="Johnson B."/>
            <person name="Johnson Q."/>
            <person name="Joshi V."/>
            <person name="Kalu J.B."/>
            <person name="Kam C."/>
            <person name="Kashfia A."/>
            <person name="Keebler J."/>
            <person name="Kisamo H."/>
            <person name="Kovar C.L."/>
            <person name="Lago L.A."/>
            <person name="Lai C.-Y."/>
            <person name="Laidlaw J."/>
            <person name="Lara F."/>
            <person name="Le T.-K."/>
            <person name="Lee S.L."/>
            <person name="Legall F.H."/>
            <person name="Lemon S.J."/>
            <person name="Lewis L.R."/>
            <person name="Li B."/>
            <person name="Liu Y."/>
            <person name="Liu Y.-S."/>
            <person name="Lopez J."/>
            <person name="Lozado R.J."/>
            <person name="Lu J."/>
            <person name="Madu R.C."/>
            <person name="Maheshwari M."/>
            <person name="Maheshwari R."/>
            <person name="Malloy K."/>
            <person name="Martinez E."/>
            <person name="Mathew T."/>
            <person name="Mercado I.C."/>
            <person name="Mercado C."/>
            <person name="Meyer B."/>
            <person name="Montgomery K."/>
            <person name="Morgan M.B."/>
            <person name="Munidasa M."/>
            <person name="Nazareth L.V."/>
            <person name="Nelson J."/>
            <person name="Ng B.M."/>
            <person name="Nguyen N.B."/>
            <person name="Nguyen P.Q."/>
            <person name="Nguyen T."/>
            <person name="Obregon M."/>
            <person name="Okwuonu G.O."/>
            <person name="Onwere C.G."/>
            <person name="Orozco G."/>
            <person name="Parra A."/>
            <person name="Patel S."/>
            <person name="Patil S."/>
            <person name="Perez A."/>
            <person name="Perez Y."/>
            <person name="Pham C."/>
            <person name="Primus E.L."/>
            <person name="Pu L.-L."/>
            <person name="Puazo M."/>
            <person name="Qin X."/>
            <person name="Quiroz J.B."/>
            <person name="Reese J."/>
            <person name="Richards S."/>
            <person name="Rives C.M."/>
            <person name="Robberts R."/>
            <person name="Ruiz S.J."/>
            <person name="Ruiz M.J."/>
            <person name="Santibanez J."/>
            <person name="Schneider B.W."/>
            <person name="Sisson I."/>
            <person name="Smith M."/>
            <person name="Sodergren E."/>
            <person name="Song X.-Z."/>
            <person name="Song B.B."/>
            <person name="Summersgill H."/>
            <person name="Thelus R."/>
            <person name="Thornton R.D."/>
            <person name="Trejos Z.Y."/>
            <person name="Usmani K."/>
            <person name="Vattathil S."/>
            <person name="Villasana D."/>
            <person name="Walker D.L."/>
            <person name="Wang S."/>
            <person name="Wang K."/>
            <person name="White C.S."/>
            <person name="Williams A.C."/>
            <person name="Williamson J."/>
            <person name="Wilson K."/>
            <person name="Woghiren I.O."/>
            <person name="Woodworth J.R."/>
            <person name="Worley K.C."/>
            <person name="Wright R.A."/>
            <person name="Wu W."/>
            <person name="Young L."/>
            <person name="Zhang L."/>
            <person name="Zhang J."/>
            <person name="Zhu Y."/>
            <person name="Muzny D.M."/>
            <person name="Weinstock G."/>
            <person name="Gibbs R.A."/>
        </authorList>
    </citation>
    <scope>NUCLEOTIDE SEQUENCE [LARGE SCALE GENOMIC DNA]</scope>
    <source>
        <strain evidence="2">LSR1</strain>
    </source>
</reference>
<dbReference type="EnsemblMetazoa" id="XM_029489727.1">
    <property type="protein sequence ID" value="XP_029345587.1"/>
    <property type="gene ID" value="LOC115034092"/>
</dbReference>
<organism evidence="1 2">
    <name type="scientific">Acyrthosiphon pisum</name>
    <name type="common">Pea aphid</name>
    <dbReference type="NCBI Taxonomy" id="7029"/>
    <lineage>
        <taxon>Eukaryota</taxon>
        <taxon>Metazoa</taxon>
        <taxon>Ecdysozoa</taxon>
        <taxon>Arthropoda</taxon>
        <taxon>Hexapoda</taxon>
        <taxon>Insecta</taxon>
        <taxon>Pterygota</taxon>
        <taxon>Neoptera</taxon>
        <taxon>Paraneoptera</taxon>
        <taxon>Hemiptera</taxon>
        <taxon>Sternorrhyncha</taxon>
        <taxon>Aphidomorpha</taxon>
        <taxon>Aphidoidea</taxon>
        <taxon>Aphididae</taxon>
        <taxon>Macrosiphini</taxon>
        <taxon>Acyrthosiphon</taxon>
    </lineage>
</organism>
<accession>A0A8R2JSY6</accession>
<evidence type="ECO:0000313" key="1">
    <source>
        <dbReference type="EnsemblMetazoa" id="XP_029345587.1"/>
    </source>
</evidence>
<dbReference type="KEGG" id="api:115034092"/>
<protein>
    <submittedName>
        <fullName evidence="1">Uncharacterized protein</fullName>
    </submittedName>
</protein>
<dbReference type="AlphaFoldDB" id="A0A8R2JSY6"/>
<reference evidence="1" key="2">
    <citation type="submission" date="2022-06" db="UniProtKB">
        <authorList>
            <consortium name="EnsemblMetazoa"/>
        </authorList>
    </citation>
    <scope>IDENTIFICATION</scope>
</reference>
<name>A0A8R2JSY6_ACYPI</name>
<sequence length="120" mass="14028">MSLLWPSGVRHENVLLFVNDAAPYMRMVEEIGDVVKKKIHAVTDKNPGYIDFKTINDIMSGRHTSKNLELSPSDIMRFKYAPITSVDVERSFSRFKNILRRHLTFENLKEIVIIQYNKLF</sequence>
<dbReference type="RefSeq" id="XP_029345587.1">
    <property type="nucleotide sequence ID" value="XM_029489727.1"/>
</dbReference>
<proteinExistence type="predicted"/>
<dbReference type="OrthoDB" id="6613853at2759"/>
<dbReference type="Proteomes" id="UP000007819">
    <property type="component" value="Chromosome A2"/>
</dbReference>
<evidence type="ECO:0000313" key="2">
    <source>
        <dbReference type="Proteomes" id="UP000007819"/>
    </source>
</evidence>
<keyword evidence="2" id="KW-1185">Reference proteome</keyword>
<dbReference type="GeneID" id="115034092"/>